<gene>
    <name evidence="3" type="ordered locus">Tcur_1279</name>
</gene>
<evidence type="ECO:0000256" key="2">
    <source>
        <dbReference type="SAM" id="Phobius"/>
    </source>
</evidence>
<dbReference type="EMBL" id="CP001738">
    <property type="protein sequence ID" value="ACY96862.1"/>
    <property type="molecule type" value="Genomic_DNA"/>
</dbReference>
<evidence type="ECO:0000313" key="3">
    <source>
        <dbReference type="EMBL" id="ACY96862.1"/>
    </source>
</evidence>
<evidence type="ECO:0000256" key="1">
    <source>
        <dbReference type="SAM" id="MobiDB-lite"/>
    </source>
</evidence>
<keyword evidence="2" id="KW-0472">Membrane</keyword>
<dbReference type="Proteomes" id="UP000001918">
    <property type="component" value="Chromosome"/>
</dbReference>
<dbReference type="HOGENOM" id="CLU_067076_0_0_11"/>
<protein>
    <recommendedName>
        <fullName evidence="5">Integral membrane protein</fullName>
    </recommendedName>
</protein>
<evidence type="ECO:0000313" key="4">
    <source>
        <dbReference type="Proteomes" id="UP000001918"/>
    </source>
</evidence>
<feature type="transmembrane region" description="Helical" evidence="2">
    <location>
        <begin position="182"/>
        <end position="200"/>
    </location>
</feature>
<proteinExistence type="predicted"/>
<dbReference type="RefSeq" id="WP_012851646.1">
    <property type="nucleotide sequence ID" value="NC_013510.1"/>
</dbReference>
<feature type="region of interest" description="Disordered" evidence="1">
    <location>
        <begin position="245"/>
        <end position="271"/>
    </location>
</feature>
<accession>D1A9G6</accession>
<dbReference type="AlphaFoldDB" id="D1A9G6"/>
<sequence>MDQWFTREIIDTGRLRLLCFFVAFICGFLFIRCSVRMIRRQVRWWPGNITPGGHHIHHVVFGLVLMCVGGVGGLTVIDTDSVWAAIAASLFGVGMALVLDEFALVLLLKDVYWSEQGRLSVEVVFIAIALCGLVLLGLHPLGVDDAVDGDGNPYALWQVVLLVLFNLTLAVITLLKGKIWTGLLGLFITALALVGAIRLARPGSPWARYRYPPGSRKDRRSRIRERRLHRPAQEVFDSIANIVAGRPSLPTGRHTSARHRSTHRHKKSPQA</sequence>
<feature type="transmembrane region" description="Helical" evidence="2">
    <location>
        <begin position="119"/>
        <end position="142"/>
    </location>
</feature>
<dbReference type="KEGG" id="tcu:Tcur_1279"/>
<feature type="compositionally biased region" description="Basic residues" evidence="1">
    <location>
        <begin position="255"/>
        <end position="271"/>
    </location>
</feature>
<feature type="transmembrane region" description="Helical" evidence="2">
    <location>
        <begin position="56"/>
        <end position="77"/>
    </location>
</feature>
<reference evidence="3 4" key="1">
    <citation type="journal article" date="2011" name="Stand. Genomic Sci.">
        <title>Complete genome sequence of Thermomonospora curvata type strain (B9).</title>
        <authorList>
            <person name="Chertkov O."/>
            <person name="Sikorski J."/>
            <person name="Nolan M."/>
            <person name="Lapidus A."/>
            <person name="Lucas S."/>
            <person name="Del Rio T.G."/>
            <person name="Tice H."/>
            <person name="Cheng J.F."/>
            <person name="Goodwin L."/>
            <person name="Pitluck S."/>
            <person name="Liolios K."/>
            <person name="Ivanova N."/>
            <person name="Mavromatis K."/>
            <person name="Mikhailova N."/>
            <person name="Ovchinnikova G."/>
            <person name="Pati A."/>
            <person name="Chen A."/>
            <person name="Palaniappan K."/>
            <person name="Djao O.D."/>
            <person name="Land M."/>
            <person name="Hauser L."/>
            <person name="Chang Y.J."/>
            <person name="Jeffries C.D."/>
            <person name="Brettin T."/>
            <person name="Han C."/>
            <person name="Detter J.C."/>
            <person name="Rohde M."/>
            <person name="Goker M."/>
            <person name="Woyke T."/>
            <person name="Bristow J."/>
            <person name="Eisen J.A."/>
            <person name="Markowitz V."/>
            <person name="Hugenholtz P."/>
            <person name="Klenk H.P."/>
            <person name="Kyrpides N.C."/>
        </authorList>
    </citation>
    <scope>NUCLEOTIDE SEQUENCE [LARGE SCALE GENOMIC DNA]</scope>
    <source>
        <strain evidence="4">ATCC 19995 / DSM 43183 / JCM 3096 / KCTC 9072 / NBRC 15933 / NCIMB 10081 / Henssen B9</strain>
    </source>
</reference>
<feature type="transmembrane region" description="Helical" evidence="2">
    <location>
        <begin position="83"/>
        <end position="107"/>
    </location>
</feature>
<feature type="transmembrane region" description="Helical" evidence="2">
    <location>
        <begin position="15"/>
        <end position="35"/>
    </location>
</feature>
<name>D1A9G6_THECD</name>
<dbReference type="eggNOG" id="COG4325">
    <property type="taxonomic scope" value="Bacteria"/>
</dbReference>
<organism evidence="3 4">
    <name type="scientific">Thermomonospora curvata (strain ATCC 19995 / DSM 43183 / JCM 3096 / KCTC 9072 / NBRC 15933 / NCIMB 10081 / Henssen B9)</name>
    <dbReference type="NCBI Taxonomy" id="471852"/>
    <lineage>
        <taxon>Bacteria</taxon>
        <taxon>Bacillati</taxon>
        <taxon>Actinomycetota</taxon>
        <taxon>Actinomycetes</taxon>
        <taxon>Streptosporangiales</taxon>
        <taxon>Thermomonosporaceae</taxon>
        <taxon>Thermomonospora</taxon>
    </lineage>
</organism>
<keyword evidence="2" id="KW-1133">Transmembrane helix</keyword>
<dbReference type="STRING" id="471852.Tcur_1279"/>
<keyword evidence="4" id="KW-1185">Reference proteome</keyword>
<feature type="transmembrane region" description="Helical" evidence="2">
    <location>
        <begin position="154"/>
        <end position="175"/>
    </location>
</feature>
<keyword evidence="2" id="KW-0812">Transmembrane</keyword>
<evidence type="ECO:0008006" key="5">
    <source>
        <dbReference type="Google" id="ProtNLM"/>
    </source>
</evidence>